<dbReference type="EMBL" id="CP139960">
    <property type="protein sequence ID" value="WQD40371.1"/>
    <property type="molecule type" value="Genomic_DNA"/>
</dbReference>
<proteinExistence type="predicted"/>
<organism evidence="2 3">
    <name type="scientific">Niabella yanshanensis</name>
    <dbReference type="NCBI Taxonomy" id="577386"/>
    <lineage>
        <taxon>Bacteria</taxon>
        <taxon>Pseudomonadati</taxon>
        <taxon>Bacteroidota</taxon>
        <taxon>Chitinophagia</taxon>
        <taxon>Chitinophagales</taxon>
        <taxon>Chitinophagaceae</taxon>
        <taxon>Niabella</taxon>
    </lineage>
</organism>
<evidence type="ECO:0000313" key="3">
    <source>
        <dbReference type="Proteomes" id="UP001325680"/>
    </source>
</evidence>
<keyword evidence="3" id="KW-1185">Reference proteome</keyword>
<accession>A0ABZ0WB04</accession>
<dbReference type="RefSeq" id="WP_114792068.1">
    <property type="nucleotide sequence ID" value="NZ_CP139960.1"/>
</dbReference>
<reference evidence="2 3" key="1">
    <citation type="submission" date="2023-12" db="EMBL/GenBank/DDBJ databases">
        <title>Genome sequencing and assembly of bacterial species from a model synthetic community.</title>
        <authorList>
            <person name="Hogle S.L."/>
        </authorList>
    </citation>
    <scope>NUCLEOTIDE SEQUENCE [LARGE SCALE GENOMIC DNA]</scope>
    <source>
        <strain evidence="2 3">HAMBI_3031</strain>
    </source>
</reference>
<sequence>MKTFISKTKTFAFALVTLFATSFTAPAFAADEDEKKAEISYVGNVNDLPVYRLSLNNKTNEIYFVSVTDNDGNVIYNEKVSGSKIVRNYQFDADLYSEYDLTFTISNLKGKTVSAYSVSKSKKVINEVAVNKVK</sequence>
<feature type="signal peptide" evidence="1">
    <location>
        <begin position="1"/>
        <end position="29"/>
    </location>
</feature>
<evidence type="ECO:0000313" key="2">
    <source>
        <dbReference type="EMBL" id="WQD40371.1"/>
    </source>
</evidence>
<protein>
    <submittedName>
        <fullName evidence="2">Uncharacterized protein</fullName>
    </submittedName>
</protein>
<keyword evidence="1" id="KW-0732">Signal</keyword>
<evidence type="ECO:0000256" key="1">
    <source>
        <dbReference type="SAM" id="SignalP"/>
    </source>
</evidence>
<dbReference type="Proteomes" id="UP001325680">
    <property type="component" value="Chromosome"/>
</dbReference>
<gene>
    <name evidence="2" type="ORF">U0035_09460</name>
</gene>
<feature type="chain" id="PRO_5045427510" evidence="1">
    <location>
        <begin position="30"/>
        <end position="134"/>
    </location>
</feature>
<name>A0ABZ0WB04_9BACT</name>